<keyword evidence="1" id="KW-0472">Membrane</keyword>
<reference evidence="2 3" key="1">
    <citation type="submission" date="2018-06" db="EMBL/GenBank/DDBJ databases">
        <title>Genomic Encyclopedia of Type Strains, Phase III (KMG-III): the genomes of soil and plant-associated and newly described type strains.</title>
        <authorList>
            <person name="Whitman W."/>
        </authorList>
    </citation>
    <scope>NUCLEOTIDE SEQUENCE [LARGE SCALE GENOMIC DNA]</scope>
    <source>
        <strain evidence="2 3">CGMCC 4.7090</strain>
    </source>
</reference>
<evidence type="ECO:0000313" key="2">
    <source>
        <dbReference type="EMBL" id="RAK30383.1"/>
    </source>
</evidence>
<dbReference type="RefSeq" id="WP_111652448.1">
    <property type="nucleotide sequence ID" value="NZ_JACHWI010000010.1"/>
</dbReference>
<comment type="caution">
    <text evidence="2">The sequence shown here is derived from an EMBL/GenBank/DDBJ whole genome shotgun (WGS) entry which is preliminary data.</text>
</comment>
<accession>A0A327Z5I4</accession>
<sequence length="254" mass="26608">MADEIEQAGVWLAQHGLASERATPLIAARLTVRRRAGIAASVLLALFLIVVALVYTLTLRDEAHPSTSLLYLSAAVIALVAGLALIDRQVRRADRRAAATLVRRVAHPGRLGWRTVLGLPRAVFAVVTFAGALVAAICALPGIEAAILLIGLCGVAAGMGVQLRHLLTHPAVADDEVSLTADAIMRVEDARNLAAPTVVWCLPVVSLLAAVPGWWTAAWLVFIVLGTVALIVINARTPSSGTVARLAMGVTVNP</sequence>
<proteinExistence type="predicted"/>
<dbReference type="EMBL" id="QLMJ01000016">
    <property type="protein sequence ID" value="RAK30383.1"/>
    <property type="molecule type" value="Genomic_DNA"/>
</dbReference>
<evidence type="ECO:0000256" key="1">
    <source>
        <dbReference type="SAM" id="Phobius"/>
    </source>
</evidence>
<dbReference type="AlphaFoldDB" id="A0A327Z5I4"/>
<name>A0A327Z5I4_9ACTN</name>
<feature type="transmembrane region" description="Helical" evidence="1">
    <location>
        <begin position="69"/>
        <end position="86"/>
    </location>
</feature>
<keyword evidence="1" id="KW-1133">Transmembrane helix</keyword>
<gene>
    <name evidence="2" type="ORF">B0I29_11642</name>
</gene>
<dbReference type="OrthoDB" id="3474742at2"/>
<feature type="transmembrane region" description="Helical" evidence="1">
    <location>
        <begin position="36"/>
        <end position="57"/>
    </location>
</feature>
<evidence type="ECO:0000313" key="3">
    <source>
        <dbReference type="Proteomes" id="UP000249341"/>
    </source>
</evidence>
<dbReference type="Proteomes" id="UP000249341">
    <property type="component" value="Unassembled WGS sequence"/>
</dbReference>
<keyword evidence="1" id="KW-0812">Transmembrane</keyword>
<feature type="transmembrane region" description="Helical" evidence="1">
    <location>
        <begin position="217"/>
        <end position="235"/>
    </location>
</feature>
<protein>
    <submittedName>
        <fullName evidence="2">Uncharacterized protein</fullName>
    </submittedName>
</protein>
<keyword evidence="3" id="KW-1185">Reference proteome</keyword>
<feature type="transmembrane region" description="Helical" evidence="1">
    <location>
        <begin position="118"/>
        <end position="137"/>
    </location>
</feature>
<organism evidence="2 3">
    <name type="scientific">Actinoplanes lutulentus</name>
    <dbReference type="NCBI Taxonomy" id="1287878"/>
    <lineage>
        <taxon>Bacteria</taxon>
        <taxon>Bacillati</taxon>
        <taxon>Actinomycetota</taxon>
        <taxon>Actinomycetes</taxon>
        <taxon>Micromonosporales</taxon>
        <taxon>Micromonosporaceae</taxon>
        <taxon>Actinoplanes</taxon>
    </lineage>
</organism>